<name>A0A1I6BPA5_HYMAR</name>
<keyword evidence="3" id="KW-1185">Reference proteome</keyword>
<protein>
    <submittedName>
        <fullName evidence="2">Uncharacterized protein</fullName>
    </submittedName>
</protein>
<keyword evidence="1" id="KW-1133">Transmembrane helix</keyword>
<feature type="transmembrane region" description="Helical" evidence="1">
    <location>
        <begin position="12"/>
        <end position="32"/>
    </location>
</feature>
<organism evidence="2 3">
    <name type="scientific">Hymenobacter arizonensis</name>
    <name type="common">Siccationidurans arizonensis</name>
    <dbReference type="NCBI Taxonomy" id="1227077"/>
    <lineage>
        <taxon>Bacteria</taxon>
        <taxon>Pseudomonadati</taxon>
        <taxon>Bacteroidota</taxon>
        <taxon>Cytophagia</taxon>
        <taxon>Cytophagales</taxon>
        <taxon>Hymenobacteraceae</taxon>
        <taxon>Hymenobacter</taxon>
    </lineage>
</organism>
<dbReference type="EMBL" id="FOXS01000010">
    <property type="protein sequence ID" value="SFQ82759.1"/>
    <property type="molecule type" value="Genomic_DNA"/>
</dbReference>
<evidence type="ECO:0000313" key="3">
    <source>
        <dbReference type="Proteomes" id="UP000199029"/>
    </source>
</evidence>
<sequence length="42" mass="4713">MEASPINAHPTYFFHLILFLAIMMPGTHKISIKPGITNQTVM</sequence>
<dbReference type="AlphaFoldDB" id="A0A1I6BPA5"/>
<reference evidence="3" key="1">
    <citation type="submission" date="2016-10" db="EMBL/GenBank/DDBJ databases">
        <authorList>
            <person name="Varghese N."/>
            <person name="Submissions S."/>
        </authorList>
    </citation>
    <scope>NUCLEOTIDE SEQUENCE [LARGE SCALE GENOMIC DNA]</scope>
    <source>
        <strain evidence="3">OR362-8,ATCC BAA-1266,JCM 13504</strain>
    </source>
</reference>
<keyword evidence="1" id="KW-0812">Transmembrane</keyword>
<evidence type="ECO:0000256" key="1">
    <source>
        <dbReference type="SAM" id="Phobius"/>
    </source>
</evidence>
<gene>
    <name evidence="2" type="ORF">SAMN04515668_4880</name>
</gene>
<evidence type="ECO:0000313" key="2">
    <source>
        <dbReference type="EMBL" id="SFQ82759.1"/>
    </source>
</evidence>
<accession>A0A1I6BPA5</accession>
<dbReference type="STRING" id="1227077.SAMN04515668_4880"/>
<keyword evidence="1" id="KW-0472">Membrane</keyword>
<proteinExistence type="predicted"/>
<dbReference type="Proteomes" id="UP000199029">
    <property type="component" value="Unassembled WGS sequence"/>
</dbReference>